<accession>A0A480AW44</accession>
<dbReference type="CDD" id="cd00761">
    <property type="entry name" value="Glyco_tranf_GTA_type"/>
    <property type="match status" value="1"/>
</dbReference>
<dbReference type="AlphaFoldDB" id="A0A480AW44"/>
<gene>
    <name evidence="1" type="ORF">AQPW35_50200</name>
</gene>
<organism evidence="1 2">
    <name type="scientific">Pseudaquabacterium pictum</name>
    <dbReference type="NCBI Taxonomy" id="2315236"/>
    <lineage>
        <taxon>Bacteria</taxon>
        <taxon>Pseudomonadati</taxon>
        <taxon>Pseudomonadota</taxon>
        <taxon>Betaproteobacteria</taxon>
        <taxon>Burkholderiales</taxon>
        <taxon>Sphaerotilaceae</taxon>
        <taxon>Pseudaquabacterium</taxon>
    </lineage>
</organism>
<dbReference type="Proteomes" id="UP000301751">
    <property type="component" value="Unassembled WGS sequence"/>
</dbReference>
<protein>
    <recommendedName>
        <fullName evidence="3">Glycosyltransferase 2-like domain-containing protein</fullName>
    </recommendedName>
</protein>
<evidence type="ECO:0000313" key="1">
    <source>
        <dbReference type="EMBL" id="GCL65939.1"/>
    </source>
</evidence>
<dbReference type="SUPFAM" id="SSF53448">
    <property type="entry name" value="Nucleotide-diphospho-sugar transferases"/>
    <property type="match status" value="1"/>
</dbReference>
<evidence type="ECO:0000313" key="2">
    <source>
        <dbReference type="Proteomes" id="UP000301751"/>
    </source>
</evidence>
<dbReference type="Gene3D" id="3.90.550.10">
    <property type="entry name" value="Spore Coat Polysaccharide Biosynthesis Protein SpsA, Chain A"/>
    <property type="match status" value="1"/>
</dbReference>
<evidence type="ECO:0008006" key="3">
    <source>
        <dbReference type="Google" id="ProtNLM"/>
    </source>
</evidence>
<dbReference type="OrthoDB" id="9179862at2"/>
<sequence length="229" mass="26000">MADLTLITHVYNAQGPVDRQLALWRQFSPALRARLQFLVIDDHSDVPLQVDKGDLDLRLVRVDDDIDWNMPGCRNLAATLCETPWMLFFDIDNVASEASLVKLVNALPNLDRNRLHVFRRTENGVDVEPHINSFLITRQGFFKAGGYDEDFSGHYGFEDVAFRMMWRKHVGTEVLLTDIAFEQIAFRTSGLDRDLSRNQALIAQRAAAGLPKPRGMLRFNWSDQVAAAA</sequence>
<reference evidence="2" key="1">
    <citation type="submission" date="2019-03" db="EMBL/GenBank/DDBJ databases">
        <title>Aquabacterium pictum sp.nov., the first bacteriochlorophyll a-containing freshwater bacterium in the genus Aquabacterium of the class Betaproteobacteria.</title>
        <authorList>
            <person name="Hirose S."/>
            <person name="Tank M."/>
            <person name="Hara E."/>
            <person name="Tamaki H."/>
            <person name="Takaichi S."/>
            <person name="Haruta S."/>
            <person name="Hanada S."/>
        </authorList>
    </citation>
    <scope>NUCLEOTIDE SEQUENCE [LARGE SCALE GENOMIC DNA]</scope>
    <source>
        <strain evidence="2">W35</strain>
    </source>
</reference>
<comment type="caution">
    <text evidence="1">The sequence shown here is derived from an EMBL/GenBank/DDBJ whole genome shotgun (WGS) entry which is preliminary data.</text>
</comment>
<dbReference type="InterPro" id="IPR029044">
    <property type="entry name" value="Nucleotide-diphossugar_trans"/>
</dbReference>
<dbReference type="RefSeq" id="WP_137735641.1">
    <property type="nucleotide sequence ID" value="NZ_BJCL01000022.1"/>
</dbReference>
<dbReference type="EMBL" id="BJCL01000022">
    <property type="protein sequence ID" value="GCL65939.1"/>
    <property type="molecule type" value="Genomic_DNA"/>
</dbReference>
<proteinExistence type="predicted"/>
<name>A0A480AW44_9BURK</name>
<keyword evidence="2" id="KW-1185">Reference proteome</keyword>